<dbReference type="Pfam" id="PF03544">
    <property type="entry name" value="TonB_C"/>
    <property type="match status" value="1"/>
</dbReference>
<keyword evidence="6" id="KW-0812">Transmembrane</keyword>
<comment type="subcellular location">
    <subcellularLocation>
        <location evidence="1">Cell inner membrane</location>
        <topology evidence="1">Single-pass membrane protein</topology>
        <orientation evidence="1">Periplasmic side</orientation>
    </subcellularLocation>
</comment>
<keyword evidence="8" id="KW-1133">Transmembrane helix</keyword>
<reference evidence="11" key="1">
    <citation type="submission" date="2022-10" db="EMBL/GenBank/DDBJ databases">
        <authorList>
            <person name="Yu W.X."/>
        </authorList>
    </citation>
    <scope>NUCLEOTIDE SEQUENCE</scope>
    <source>
        <strain evidence="11">AAT</strain>
    </source>
</reference>
<evidence type="ECO:0000256" key="8">
    <source>
        <dbReference type="ARBA" id="ARBA00022989"/>
    </source>
</evidence>
<dbReference type="GO" id="GO:0055085">
    <property type="term" value="P:transmembrane transport"/>
    <property type="evidence" value="ECO:0007669"/>
    <property type="project" value="InterPro"/>
</dbReference>
<keyword evidence="7" id="KW-0653">Protein transport</keyword>
<dbReference type="PRINTS" id="PR01374">
    <property type="entry name" value="TONBPROTEIN"/>
</dbReference>
<evidence type="ECO:0000256" key="9">
    <source>
        <dbReference type="ARBA" id="ARBA00023136"/>
    </source>
</evidence>
<keyword evidence="5" id="KW-0997">Cell inner membrane</keyword>
<dbReference type="InterPro" id="IPR051045">
    <property type="entry name" value="TonB-dependent_transducer"/>
</dbReference>
<dbReference type="RefSeq" id="WP_301190631.1">
    <property type="nucleotide sequence ID" value="NZ_JAPDPJ010000023.1"/>
</dbReference>
<dbReference type="PROSITE" id="PS52015">
    <property type="entry name" value="TONB_CTD"/>
    <property type="match status" value="1"/>
</dbReference>
<dbReference type="InterPro" id="IPR037682">
    <property type="entry name" value="TonB_C"/>
</dbReference>
<evidence type="ECO:0000259" key="10">
    <source>
        <dbReference type="PROSITE" id="PS52015"/>
    </source>
</evidence>
<sequence length="222" mass="25242">MKSNMNSFFLAFMMILTLGLIQDVSAINTFSNTYTLSSDSIYETVDKVPVLKKAGGDVQKFLSREIKYPIDALAKELEGKVMVAFVVTKDGELANVELVKGFYKSIDDEALRVVKQLDKWKPGELNGQKVNTKVSIPVHFYIYDENREIAKQIKPFYENDRAPLFVIDKKKVTGLAHLEYYNIKSIRVIKGKKAVELYGEEAKNGVLVVETKPGTEPIYRRY</sequence>
<dbReference type="InterPro" id="IPR003538">
    <property type="entry name" value="TonB"/>
</dbReference>
<dbReference type="EMBL" id="JAPDPJ010000023">
    <property type="protein sequence ID" value="MCW3787066.1"/>
    <property type="molecule type" value="Genomic_DNA"/>
</dbReference>
<dbReference type="Gene3D" id="2.170.130.10">
    <property type="entry name" value="TonB-dependent receptor, plug domain"/>
    <property type="match status" value="1"/>
</dbReference>
<evidence type="ECO:0000313" key="11">
    <source>
        <dbReference type="EMBL" id="MCW3787066.1"/>
    </source>
</evidence>
<protein>
    <submittedName>
        <fullName evidence="11">Energy transducer TonB</fullName>
    </submittedName>
</protein>
<evidence type="ECO:0000256" key="2">
    <source>
        <dbReference type="ARBA" id="ARBA00006555"/>
    </source>
</evidence>
<keyword evidence="12" id="KW-1185">Reference proteome</keyword>
<dbReference type="GO" id="GO:0015891">
    <property type="term" value="P:siderophore transport"/>
    <property type="evidence" value="ECO:0007669"/>
    <property type="project" value="InterPro"/>
</dbReference>
<gene>
    <name evidence="11" type="ORF">OM075_11340</name>
</gene>
<dbReference type="GO" id="GO:0030288">
    <property type="term" value="C:outer membrane-bounded periplasmic space"/>
    <property type="evidence" value="ECO:0007669"/>
    <property type="project" value="InterPro"/>
</dbReference>
<feature type="domain" description="TonB C-terminal" evidence="10">
    <location>
        <begin position="53"/>
        <end position="149"/>
    </location>
</feature>
<evidence type="ECO:0000313" key="12">
    <source>
        <dbReference type="Proteomes" id="UP001209229"/>
    </source>
</evidence>
<organism evidence="11 12">
    <name type="scientific">Plebeiibacterium sediminum</name>
    <dbReference type="NCBI Taxonomy" id="2992112"/>
    <lineage>
        <taxon>Bacteria</taxon>
        <taxon>Pseudomonadati</taxon>
        <taxon>Bacteroidota</taxon>
        <taxon>Bacteroidia</taxon>
        <taxon>Marinilabiliales</taxon>
        <taxon>Marinilabiliaceae</taxon>
        <taxon>Plebeiibacterium</taxon>
    </lineage>
</organism>
<comment type="caution">
    <text evidence="11">The sequence shown here is derived from an EMBL/GenBank/DDBJ whole genome shotgun (WGS) entry which is preliminary data.</text>
</comment>
<dbReference type="SUPFAM" id="SSF74653">
    <property type="entry name" value="TolA/TonB C-terminal domain"/>
    <property type="match status" value="1"/>
</dbReference>
<dbReference type="InterPro" id="IPR006260">
    <property type="entry name" value="TonB/TolA_C"/>
</dbReference>
<evidence type="ECO:0000256" key="7">
    <source>
        <dbReference type="ARBA" id="ARBA00022927"/>
    </source>
</evidence>
<evidence type="ECO:0000256" key="3">
    <source>
        <dbReference type="ARBA" id="ARBA00022448"/>
    </source>
</evidence>
<comment type="similarity">
    <text evidence="2">Belongs to the TonB family.</text>
</comment>
<keyword evidence="3" id="KW-0813">Transport</keyword>
<dbReference type="InterPro" id="IPR037066">
    <property type="entry name" value="Plug_dom_sf"/>
</dbReference>
<evidence type="ECO:0000256" key="5">
    <source>
        <dbReference type="ARBA" id="ARBA00022519"/>
    </source>
</evidence>
<evidence type="ECO:0000256" key="1">
    <source>
        <dbReference type="ARBA" id="ARBA00004383"/>
    </source>
</evidence>
<accession>A0AAE3SFA1</accession>
<keyword evidence="4" id="KW-1003">Cell membrane</keyword>
<dbReference type="GO" id="GO:0098797">
    <property type="term" value="C:plasma membrane protein complex"/>
    <property type="evidence" value="ECO:0007669"/>
    <property type="project" value="TreeGrafter"/>
</dbReference>
<dbReference type="NCBIfam" id="TIGR01352">
    <property type="entry name" value="tonB_Cterm"/>
    <property type="match status" value="1"/>
</dbReference>
<dbReference type="GO" id="GO:0015031">
    <property type="term" value="P:protein transport"/>
    <property type="evidence" value="ECO:0007669"/>
    <property type="project" value="UniProtKB-KW"/>
</dbReference>
<dbReference type="PANTHER" id="PTHR33446">
    <property type="entry name" value="PROTEIN TONB-RELATED"/>
    <property type="match status" value="1"/>
</dbReference>
<dbReference type="Proteomes" id="UP001209229">
    <property type="component" value="Unassembled WGS sequence"/>
</dbReference>
<proteinExistence type="inferred from homology"/>
<name>A0AAE3SFA1_9BACT</name>
<dbReference type="PANTHER" id="PTHR33446:SF2">
    <property type="entry name" value="PROTEIN TONB"/>
    <property type="match status" value="1"/>
</dbReference>
<dbReference type="GO" id="GO:0031992">
    <property type="term" value="F:energy transducer activity"/>
    <property type="evidence" value="ECO:0007669"/>
    <property type="project" value="InterPro"/>
</dbReference>
<evidence type="ECO:0000256" key="4">
    <source>
        <dbReference type="ARBA" id="ARBA00022475"/>
    </source>
</evidence>
<dbReference type="AlphaFoldDB" id="A0AAE3SFA1"/>
<dbReference type="Gene3D" id="3.30.1150.10">
    <property type="match status" value="1"/>
</dbReference>
<keyword evidence="9" id="KW-0472">Membrane</keyword>
<evidence type="ECO:0000256" key="6">
    <source>
        <dbReference type="ARBA" id="ARBA00022692"/>
    </source>
</evidence>